<dbReference type="NCBIfam" id="TIGR00023">
    <property type="entry name" value="glycerol-3-phosphate 1-O-acyltransferase PlsY"/>
    <property type="match status" value="1"/>
</dbReference>
<keyword evidence="4 10" id="KW-0812">Transmembrane</keyword>
<keyword evidence="5 10" id="KW-1133">Transmembrane helix</keyword>
<gene>
    <name evidence="10 11" type="primary">plsY</name>
    <name evidence="11" type="ORF">KJB30_12635</name>
</gene>
<keyword evidence="12" id="KW-1185">Reference proteome</keyword>
<dbReference type="EMBL" id="JAHDYS010000011">
    <property type="protein sequence ID" value="MBT1072637.1"/>
    <property type="molecule type" value="Genomic_DNA"/>
</dbReference>
<comment type="pathway">
    <text evidence="10">Lipid metabolism; phospholipid metabolism.</text>
</comment>
<evidence type="ECO:0000256" key="3">
    <source>
        <dbReference type="ARBA" id="ARBA00022679"/>
    </source>
</evidence>
<keyword evidence="9 10" id="KW-1208">Phospholipid metabolism</keyword>
<sequence length="198" mass="21148">MTYQESHFFIWIAAAYLLGSVPTGLLLGKLYGIDVRRQGSGNIGATNLYRTVGRKVGVMTLVGDCLKGIAPVLLARQFGLSGEQIAWIGLAAFCGHVFSIFLKFKGGKGVATALGVFLALSPLAVLVALILFVLLMLKWRYVSLGSVCAAAVMPLAVALLSGGRTLTLVTFLIGLIVIVRHLENIRRLLAGTENKFKA</sequence>
<comment type="subunit">
    <text evidence="10">Probably interacts with PlsX.</text>
</comment>
<keyword evidence="1 10" id="KW-1003">Cell membrane</keyword>
<evidence type="ECO:0000256" key="6">
    <source>
        <dbReference type="ARBA" id="ARBA00023098"/>
    </source>
</evidence>
<name>A0ABS5UAD3_9BACT</name>
<comment type="subcellular location">
    <subcellularLocation>
        <location evidence="10">Cell membrane</location>
        <topology evidence="10">Multi-pass membrane protein</topology>
    </subcellularLocation>
</comment>
<comment type="function">
    <text evidence="10">Catalyzes the transfer of an acyl group from acyl-phosphate (acyl-PO(4)) to glycerol-3-phosphate (G3P) to form lysophosphatidic acid (LPA). This enzyme utilizes acyl-phosphate as fatty acyl donor, but not acyl-CoA or acyl-ACP.</text>
</comment>
<dbReference type="InterPro" id="IPR003811">
    <property type="entry name" value="G3P_acylTferase_PlsY"/>
</dbReference>
<proteinExistence type="inferred from homology"/>
<dbReference type="RefSeq" id="WP_214299825.1">
    <property type="nucleotide sequence ID" value="NZ_JAHDYS010000011.1"/>
</dbReference>
<evidence type="ECO:0000313" key="12">
    <source>
        <dbReference type="Proteomes" id="UP000784128"/>
    </source>
</evidence>
<dbReference type="Proteomes" id="UP000784128">
    <property type="component" value="Unassembled WGS sequence"/>
</dbReference>
<feature type="transmembrane region" description="Helical" evidence="10">
    <location>
        <begin position="166"/>
        <end position="182"/>
    </location>
</feature>
<feature type="transmembrane region" description="Helical" evidence="10">
    <location>
        <begin position="85"/>
        <end position="104"/>
    </location>
</feature>
<keyword evidence="11" id="KW-0012">Acyltransferase</keyword>
<evidence type="ECO:0000256" key="10">
    <source>
        <dbReference type="HAMAP-Rule" id="MF_01043"/>
    </source>
</evidence>
<feature type="transmembrane region" description="Helical" evidence="10">
    <location>
        <begin position="110"/>
        <end position="134"/>
    </location>
</feature>
<dbReference type="PANTHER" id="PTHR30309:SF0">
    <property type="entry name" value="GLYCEROL-3-PHOSPHATE ACYLTRANSFERASE-RELATED"/>
    <property type="match status" value="1"/>
</dbReference>
<accession>A0ABS5UAD3</accession>
<keyword evidence="8 10" id="KW-0594">Phospholipid biosynthesis</keyword>
<evidence type="ECO:0000256" key="5">
    <source>
        <dbReference type="ARBA" id="ARBA00022989"/>
    </source>
</evidence>
<keyword evidence="3 10" id="KW-0808">Transferase</keyword>
<comment type="caution">
    <text evidence="11">The sequence shown here is derived from an EMBL/GenBank/DDBJ whole genome shotgun (WGS) entry which is preliminary data.</text>
</comment>
<evidence type="ECO:0000256" key="4">
    <source>
        <dbReference type="ARBA" id="ARBA00022692"/>
    </source>
</evidence>
<keyword evidence="6 10" id="KW-0443">Lipid metabolism</keyword>
<evidence type="ECO:0000313" key="11">
    <source>
        <dbReference type="EMBL" id="MBT1072637.1"/>
    </source>
</evidence>
<dbReference type="PANTHER" id="PTHR30309">
    <property type="entry name" value="INNER MEMBRANE PROTEIN YGIH"/>
    <property type="match status" value="1"/>
</dbReference>
<dbReference type="GO" id="GO:0004366">
    <property type="term" value="F:glycerol-3-phosphate O-acyltransferase activity"/>
    <property type="evidence" value="ECO:0007669"/>
    <property type="project" value="UniProtKB-EC"/>
</dbReference>
<comment type="catalytic activity">
    <reaction evidence="10">
        <text>an acyl phosphate + sn-glycerol 3-phosphate = a 1-acyl-sn-glycero-3-phosphate + phosphate</text>
        <dbReference type="Rhea" id="RHEA:34075"/>
        <dbReference type="ChEBI" id="CHEBI:43474"/>
        <dbReference type="ChEBI" id="CHEBI:57597"/>
        <dbReference type="ChEBI" id="CHEBI:57970"/>
        <dbReference type="ChEBI" id="CHEBI:59918"/>
        <dbReference type="EC" id="2.3.1.275"/>
    </reaction>
</comment>
<evidence type="ECO:0000256" key="1">
    <source>
        <dbReference type="ARBA" id="ARBA00022475"/>
    </source>
</evidence>
<comment type="similarity">
    <text evidence="10">Belongs to the PlsY family.</text>
</comment>
<dbReference type="SMART" id="SM01207">
    <property type="entry name" value="G3P_acyltransf"/>
    <property type="match status" value="1"/>
</dbReference>
<dbReference type="Pfam" id="PF02660">
    <property type="entry name" value="G3P_acyltransf"/>
    <property type="match status" value="1"/>
</dbReference>
<evidence type="ECO:0000256" key="8">
    <source>
        <dbReference type="ARBA" id="ARBA00023209"/>
    </source>
</evidence>
<reference evidence="11 12" key="1">
    <citation type="submission" date="2021-05" db="EMBL/GenBank/DDBJ databases">
        <title>The draft genome of Geobacter chapellei DSM 13688.</title>
        <authorList>
            <person name="Xu Z."/>
            <person name="Masuda Y."/>
            <person name="Itoh H."/>
            <person name="Senoo K."/>
        </authorList>
    </citation>
    <scope>NUCLEOTIDE SEQUENCE [LARGE SCALE GENOMIC DNA]</scope>
    <source>
        <strain evidence="11 12">DSM 13688</strain>
    </source>
</reference>
<keyword evidence="7 10" id="KW-0472">Membrane</keyword>
<dbReference type="EC" id="2.3.1.275" evidence="10"/>
<dbReference type="HAMAP" id="MF_01043">
    <property type="entry name" value="PlsY"/>
    <property type="match status" value="1"/>
</dbReference>
<keyword evidence="2 10" id="KW-0444">Lipid biosynthesis</keyword>
<protein>
    <recommendedName>
        <fullName evidence="10">Glycerol-3-phosphate acyltransferase</fullName>
    </recommendedName>
    <alternativeName>
        <fullName evidence="10">Acyl-PO4 G3P acyltransferase</fullName>
    </alternativeName>
    <alternativeName>
        <fullName evidence="10">Acyl-phosphate--glycerol-3-phosphate acyltransferase</fullName>
    </alternativeName>
    <alternativeName>
        <fullName evidence="10">G3P acyltransferase</fullName>
        <shortName evidence="10">GPAT</shortName>
        <ecNumber evidence="10">2.3.1.275</ecNumber>
    </alternativeName>
    <alternativeName>
        <fullName evidence="10">Lysophosphatidic acid synthase</fullName>
        <shortName evidence="10">LPA synthase</shortName>
    </alternativeName>
</protein>
<organism evidence="11 12">
    <name type="scientific">Pelotalea chapellei</name>
    <dbReference type="NCBI Taxonomy" id="44671"/>
    <lineage>
        <taxon>Bacteria</taxon>
        <taxon>Pseudomonadati</taxon>
        <taxon>Thermodesulfobacteriota</taxon>
        <taxon>Desulfuromonadia</taxon>
        <taxon>Geobacterales</taxon>
        <taxon>Geobacteraceae</taxon>
        <taxon>Pelotalea</taxon>
    </lineage>
</organism>
<evidence type="ECO:0000256" key="7">
    <source>
        <dbReference type="ARBA" id="ARBA00023136"/>
    </source>
</evidence>
<evidence type="ECO:0000256" key="2">
    <source>
        <dbReference type="ARBA" id="ARBA00022516"/>
    </source>
</evidence>
<evidence type="ECO:0000256" key="9">
    <source>
        <dbReference type="ARBA" id="ARBA00023264"/>
    </source>
</evidence>
<feature type="transmembrane region" description="Helical" evidence="10">
    <location>
        <begin position="6"/>
        <end position="27"/>
    </location>
</feature>